<dbReference type="Proteomes" id="UP000676336">
    <property type="component" value="Unassembled WGS sequence"/>
</dbReference>
<dbReference type="InterPro" id="IPR023214">
    <property type="entry name" value="HAD_sf"/>
</dbReference>
<dbReference type="PANTHER" id="PTHR43316:SF3">
    <property type="entry name" value="HALOACID DEHALOGENASE, TYPE II (AFU_ORTHOLOGUE AFUA_2G07750)-RELATED"/>
    <property type="match status" value="1"/>
</dbReference>
<feature type="chain" id="PRO_5036230836" evidence="2">
    <location>
        <begin position="27"/>
        <end position="284"/>
    </location>
</feature>
<dbReference type="InterPro" id="IPR051540">
    <property type="entry name" value="S-2-haloacid_dehalogenase"/>
</dbReference>
<evidence type="ECO:0000313" key="7">
    <source>
        <dbReference type="EMBL" id="CAF4148259.1"/>
    </source>
</evidence>
<sequence length="284" mass="31232">MVHPFQYSNVIPMIFIFCVCEFFVQCSNLSIDGQTSNIDHKNSSTLISCSSLDLNKLRLVTFDLFGALMLTESSMNQNIASLLPSLSSLDVEKFTSNWLSAYVSYFGKSFPSSLTHQPFLWIIRSSLLKILDSFDLTSMVPEHSDTFNSLMSVWGNLQPRSGATEVLTKLSRKYQLGLLSNGDKGTLQAALRIFPSSVNVSLTLSSNYPVNCFKPCSQMYAQALAAVDGDKNQVLHVAGSAFDAHGARSFGIFSGALDSSAMQTNPKPCFAFNDITELISFFKV</sequence>
<reference evidence="5" key="1">
    <citation type="submission" date="2021-02" db="EMBL/GenBank/DDBJ databases">
        <authorList>
            <person name="Nowell W R."/>
        </authorList>
    </citation>
    <scope>NUCLEOTIDE SEQUENCE</scope>
</reference>
<dbReference type="Proteomes" id="UP000663855">
    <property type="component" value="Unassembled WGS sequence"/>
</dbReference>
<evidence type="ECO:0000313" key="5">
    <source>
        <dbReference type="EMBL" id="CAF2125645.1"/>
    </source>
</evidence>
<dbReference type="InterPro" id="IPR006439">
    <property type="entry name" value="HAD-SF_hydro_IA"/>
</dbReference>
<dbReference type="EMBL" id="CAJNOW010006051">
    <property type="protein sequence ID" value="CAF1473236.1"/>
    <property type="molecule type" value="Genomic_DNA"/>
</dbReference>
<feature type="signal peptide" evidence="2">
    <location>
        <begin position="1"/>
        <end position="26"/>
    </location>
</feature>
<gene>
    <name evidence="7" type="ORF">BYL167_LOCUS21396</name>
    <name evidence="3" type="ORF">CJN711_LOCUS21985</name>
    <name evidence="8" type="ORF">GIL414_LOCUS42230</name>
    <name evidence="4" type="ORF">KQP761_LOCUS13156</name>
    <name evidence="5" type="ORF">MBJ925_LOCUS26709</name>
    <name evidence="6" type="ORF">SMN809_LOCUS14932</name>
</gene>
<dbReference type="Proteomes" id="UP000663834">
    <property type="component" value="Unassembled WGS sequence"/>
</dbReference>
<evidence type="ECO:0000256" key="2">
    <source>
        <dbReference type="SAM" id="SignalP"/>
    </source>
</evidence>
<evidence type="ECO:0000313" key="3">
    <source>
        <dbReference type="EMBL" id="CAF1401309.1"/>
    </source>
</evidence>
<evidence type="ECO:0000313" key="8">
    <source>
        <dbReference type="EMBL" id="CAF4679755.1"/>
    </source>
</evidence>
<comment type="caution">
    <text evidence="5">The sequence shown here is derived from an EMBL/GenBank/DDBJ whole genome shotgun (WGS) entry which is preliminary data.</text>
</comment>
<organism evidence="5 9">
    <name type="scientific">Rotaria magnacalcarata</name>
    <dbReference type="NCBI Taxonomy" id="392030"/>
    <lineage>
        <taxon>Eukaryota</taxon>
        <taxon>Metazoa</taxon>
        <taxon>Spiralia</taxon>
        <taxon>Gnathifera</taxon>
        <taxon>Rotifera</taxon>
        <taxon>Eurotatoria</taxon>
        <taxon>Bdelloidea</taxon>
        <taxon>Philodinida</taxon>
        <taxon>Philodinidae</taxon>
        <taxon>Rotaria</taxon>
    </lineage>
</organism>
<dbReference type="Gene3D" id="1.10.150.240">
    <property type="entry name" value="Putative phosphatase, domain 2"/>
    <property type="match status" value="1"/>
</dbReference>
<dbReference type="EMBL" id="CAJNOV010010331">
    <property type="protein sequence ID" value="CAF1401309.1"/>
    <property type="molecule type" value="Genomic_DNA"/>
</dbReference>
<evidence type="ECO:0000256" key="1">
    <source>
        <dbReference type="ARBA" id="ARBA00022801"/>
    </source>
</evidence>
<dbReference type="AlphaFoldDB" id="A0A816VVM4"/>
<dbReference type="Pfam" id="PF00702">
    <property type="entry name" value="Hydrolase"/>
    <property type="match status" value="1"/>
</dbReference>
<dbReference type="Proteomes" id="UP000681967">
    <property type="component" value="Unassembled WGS sequence"/>
</dbReference>
<evidence type="ECO:0000313" key="4">
    <source>
        <dbReference type="EMBL" id="CAF1473236.1"/>
    </source>
</evidence>
<evidence type="ECO:0000313" key="9">
    <source>
        <dbReference type="Proteomes" id="UP000663824"/>
    </source>
</evidence>
<dbReference type="SUPFAM" id="SSF56784">
    <property type="entry name" value="HAD-like"/>
    <property type="match status" value="1"/>
</dbReference>
<keyword evidence="1" id="KW-0378">Hydrolase</keyword>
<dbReference type="EMBL" id="CAJOBI010006284">
    <property type="protein sequence ID" value="CAF4056265.1"/>
    <property type="molecule type" value="Genomic_DNA"/>
</dbReference>
<accession>A0A816VVM4</accession>
<dbReference type="PANTHER" id="PTHR43316">
    <property type="entry name" value="HYDROLASE, HALOACID DELAHOGENASE-RELATED"/>
    <property type="match status" value="1"/>
</dbReference>
<dbReference type="GO" id="GO:0016787">
    <property type="term" value="F:hydrolase activity"/>
    <property type="evidence" value="ECO:0007669"/>
    <property type="project" value="UniProtKB-KW"/>
</dbReference>
<dbReference type="PRINTS" id="PR00413">
    <property type="entry name" value="HADHALOGNASE"/>
</dbReference>
<dbReference type="Proteomes" id="UP000681720">
    <property type="component" value="Unassembled WGS sequence"/>
</dbReference>
<dbReference type="EMBL" id="CAJOBH010009742">
    <property type="protein sequence ID" value="CAF4148259.1"/>
    <property type="molecule type" value="Genomic_DNA"/>
</dbReference>
<dbReference type="EMBL" id="CAJOBJ010121848">
    <property type="protein sequence ID" value="CAF4679755.1"/>
    <property type="molecule type" value="Genomic_DNA"/>
</dbReference>
<name>A0A816VVM4_9BILA</name>
<dbReference type="InterPro" id="IPR023198">
    <property type="entry name" value="PGP-like_dom2"/>
</dbReference>
<dbReference type="Proteomes" id="UP000663824">
    <property type="component" value="Unassembled WGS sequence"/>
</dbReference>
<keyword evidence="2" id="KW-0732">Signal</keyword>
<dbReference type="EMBL" id="CAJNRE010014176">
    <property type="protein sequence ID" value="CAF2125645.1"/>
    <property type="molecule type" value="Genomic_DNA"/>
</dbReference>
<dbReference type="Gene3D" id="3.40.50.1000">
    <property type="entry name" value="HAD superfamily/HAD-like"/>
    <property type="match status" value="1"/>
</dbReference>
<evidence type="ECO:0000313" key="6">
    <source>
        <dbReference type="EMBL" id="CAF4056265.1"/>
    </source>
</evidence>
<dbReference type="InterPro" id="IPR036412">
    <property type="entry name" value="HAD-like_sf"/>
</dbReference>
<proteinExistence type="predicted"/>
<dbReference type="OrthoDB" id="40579at2759"/>
<protein>
    <submittedName>
        <fullName evidence="5">Uncharacterized protein</fullName>
    </submittedName>
</protein>